<feature type="compositionally biased region" description="Low complexity" evidence="2">
    <location>
        <begin position="47"/>
        <end position="66"/>
    </location>
</feature>
<evidence type="ECO:0000256" key="1">
    <source>
        <dbReference type="SAM" id="Coils"/>
    </source>
</evidence>
<organism evidence="4 5">
    <name type="scientific">Cryptococcus deuterogattii (strain R265)</name>
    <name type="common">Cryptococcus gattii VGII (strain R265)</name>
    <dbReference type="NCBI Taxonomy" id="294750"/>
    <lineage>
        <taxon>Eukaryota</taxon>
        <taxon>Fungi</taxon>
        <taxon>Dikarya</taxon>
        <taxon>Basidiomycota</taxon>
        <taxon>Agaricomycotina</taxon>
        <taxon>Tremellomycetes</taxon>
        <taxon>Tremellales</taxon>
        <taxon>Cryptococcaceae</taxon>
        <taxon>Cryptococcus</taxon>
        <taxon>Cryptococcus gattii species complex</taxon>
    </lineage>
</organism>
<gene>
    <name evidence="4" type="ORF">CNBG_5399</name>
</gene>
<keyword evidence="5" id="KW-1185">Reference proteome</keyword>
<dbReference type="Proteomes" id="UP000029445">
    <property type="component" value="Chromosome 3"/>
</dbReference>
<accession>A0A095DFS6</accession>
<feature type="region of interest" description="Disordered" evidence="2">
    <location>
        <begin position="25"/>
        <end position="70"/>
    </location>
</feature>
<dbReference type="HOGENOM" id="CLU_1532482_0_0_1"/>
<dbReference type="OMA" id="YWYREIV"/>
<dbReference type="KEGG" id="cdeu:CNBG_5399"/>
<evidence type="ECO:0000256" key="2">
    <source>
        <dbReference type="SAM" id="MobiDB-lite"/>
    </source>
</evidence>
<reference evidence="4 5" key="1">
    <citation type="journal article" date="2011" name="MBio">
        <title>Genome variation in Cryptococcus gattii, an emerging pathogen of immunocompetent hosts.</title>
        <authorList>
            <person name="D'Souza C.A."/>
            <person name="Kronstad J.W."/>
            <person name="Taylor G."/>
            <person name="Warren R."/>
            <person name="Yuen M."/>
            <person name="Hu G."/>
            <person name="Jung W.H."/>
            <person name="Sham A."/>
            <person name="Kidd S.E."/>
            <person name="Tangen K."/>
            <person name="Lee N."/>
            <person name="Zeilmaker T."/>
            <person name="Sawkins J."/>
            <person name="McVicker G."/>
            <person name="Shah S."/>
            <person name="Gnerre S."/>
            <person name="Griggs A."/>
            <person name="Zeng Q."/>
            <person name="Bartlett K."/>
            <person name="Li W."/>
            <person name="Wang X."/>
            <person name="Heitman J."/>
            <person name="Stajich J.E."/>
            <person name="Fraser J.A."/>
            <person name="Meyer W."/>
            <person name="Carter D."/>
            <person name="Schein J."/>
            <person name="Krzywinski M."/>
            <person name="Kwon-Chung K.J."/>
            <person name="Varma A."/>
            <person name="Wang J."/>
            <person name="Brunham R."/>
            <person name="Fyfe M."/>
            <person name="Ouellette B.F."/>
            <person name="Siddiqui A."/>
            <person name="Marra M."/>
            <person name="Jones S."/>
            <person name="Holt R."/>
            <person name="Birren B.W."/>
            <person name="Galagan J.E."/>
            <person name="Cuomo C.A."/>
        </authorList>
    </citation>
    <scope>NUCLEOTIDE SEQUENCE [LARGE SCALE GENOMIC DNA]</scope>
    <source>
        <strain evidence="4 5">R265</strain>
    </source>
</reference>
<proteinExistence type="predicted"/>
<keyword evidence="1" id="KW-0175">Coiled coil</keyword>
<evidence type="ECO:0000313" key="4">
    <source>
        <dbReference type="EMBL" id="KGB79561.1"/>
    </source>
</evidence>
<sequence>MSSRPHTFLRLPRILPAHHRQPIARSLHTSIPRTRPNTATTSHGRIGSTSGYASGSGSGPSQSGSGKKPNRHADWYREIVPAMIPIFVISTTIFLSLSLLRTYLSHSKSLAESEAHIALLETQLAQLRLEQKKMRIREKRERERMLPLVVERVLQRVGVVGEDEEEKEEEQPRLL</sequence>
<dbReference type="OrthoDB" id="3359404at2759"/>
<dbReference type="RefSeq" id="XP_062885226.1">
    <property type="nucleotide sequence ID" value="XM_063029271.1"/>
</dbReference>
<protein>
    <submittedName>
        <fullName evidence="4">Uncharacterized protein</fullName>
    </submittedName>
</protein>
<evidence type="ECO:0000313" key="5">
    <source>
        <dbReference type="Proteomes" id="UP000029445"/>
    </source>
</evidence>
<keyword evidence="3" id="KW-0812">Transmembrane</keyword>
<dbReference type="AlphaFoldDB" id="A0A095DFS6"/>
<feature type="transmembrane region" description="Helical" evidence="3">
    <location>
        <begin position="79"/>
        <end position="100"/>
    </location>
</feature>
<keyword evidence="3" id="KW-0472">Membrane</keyword>
<reference evidence="4 5" key="2">
    <citation type="journal article" date="2018" name="Proc. Natl. Acad. Sci.">
        <title>RNAi is a critical determinant of centromere evolution in closely related fungi.</title>
        <authorList>
            <person name="Yadav V."/>
            <person name="Sun S."/>
            <person name="Billmyre R.B."/>
            <person name="Thimmappa B.C."/>
            <person name="Shea T."/>
            <person name="Lintner R."/>
            <person name="Bakkeren G."/>
            <person name="Cuomo C.A."/>
            <person name="Heitman J."/>
            <person name="Sanyal K."/>
        </authorList>
    </citation>
    <scope>NUCLEOTIDE SEQUENCE [LARGE SCALE GENOMIC DNA]</scope>
    <source>
        <strain evidence="4 5">R265</strain>
    </source>
</reference>
<dbReference type="VEuPathDB" id="FungiDB:CNBG_5399"/>
<feature type="coiled-coil region" evidence="1">
    <location>
        <begin position="110"/>
        <end position="137"/>
    </location>
</feature>
<name>A0A095DFS6_CRYD2</name>
<feature type="compositionally biased region" description="Polar residues" evidence="2">
    <location>
        <begin position="27"/>
        <end position="43"/>
    </location>
</feature>
<keyword evidence="3" id="KW-1133">Transmembrane helix</keyword>
<dbReference type="EMBL" id="CP025761">
    <property type="protein sequence ID" value="KGB79561.1"/>
    <property type="molecule type" value="Genomic_DNA"/>
</dbReference>
<evidence type="ECO:0000256" key="3">
    <source>
        <dbReference type="SAM" id="Phobius"/>
    </source>
</evidence>
<dbReference type="GeneID" id="88181546"/>